<dbReference type="EMBL" id="FXXP01000002">
    <property type="protein sequence ID" value="SMX28963.1"/>
    <property type="molecule type" value="Genomic_DNA"/>
</dbReference>
<keyword evidence="2" id="KW-1185">Reference proteome</keyword>
<gene>
    <name evidence="1" type="ORF">TRP8649_03091</name>
</gene>
<accession>A0A238JEY9</accession>
<proteinExistence type="predicted"/>
<reference evidence="2" key="1">
    <citation type="submission" date="2017-05" db="EMBL/GenBank/DDBJ databases">
        <authorList>
            <person name="Rodrigo-Torres L."/>
            <person name="Arahal R. D."/>
            <person name="Lucena T."/>
        </authorList>
    </citation>
    <scope>NUCLEOTIDE SEQUENCE [LARGE SCALE GENOMIC DNA]</scope>
    <source>
        <strain evidence="2">CECT 8649</strain>
    </source>
</reference>
<organism evidence="1 2">
    <name type="scientific">Pelagimonas phthalicica</name>
    <dbReference type="NCBI Taxonomy" id="1037362"/>
    <lineage>
        <taxon>Bacteria</taxon>
        <taxon>Pseudomonadati</taxon>
        <taxon>Pseudomonadota</taxon>
        <taxon>Alphaproteobacteria</taxon>
        <taxon>Rhodobacterales</taxon>
        <taxon>Roseobacteraceae</taxon>
        <taxon>Pelagimonas</taxon>
    </lineage>
</organism>
<dbReference type="RefSeq" id="WP_133840799.1">
    <property type="nucleotide sequence ID" value="NZ_FXXP01000002.1"/>
</dbReference>
<name>A0A238JEY9_9RHOB</name>
<dbReference type="OrthoDB" id="7858976at2"/>
<protein>
    <recommendedName>
        <fullName evidence="3">SnoaL-like domain-containing protein</fullName>
    </recommendedName>
</protein>
<evidence type="ECO:0000313" key="1">
    <source>
        <dbReference type="EMBL" id="SMX28963.1"/>
    </source>
</evidence>
<sequence length="148" mass="16793">MTAHEHSAFPIVKTILDGTGRALLRKCFLSFAQYFTVPHVIETFEGSRTVASFAEFRGLFDGLVTQYERRGVTDLVRNCLEVKFRDENTILCAHEVRIMSGSQLLWRPYPVFSEVKRIGQHWKVVRTSYAIEGNPALADVLSGKAEQD</sequence>
<dbReference type="AlphaFoldDB" id="A0A238JEY9"/>
<evidence type="ECO:0000313" key="2">
    <source>
        <dbReference type="Proteomes" id="UP000225972"/>
    </source>
</evidence>
<dbReference type="Proteomes" id="UP000225972">
    <property type="component" value="Unassembled WGS sequence"/>
</dbReference>
<evidence type="ECO:0008006" key="3">
    <source>
        <dbReference type="Google" id="ProtNLM"/>
    </source>
</evidence>